<accession>A0A1G6DIG2</accession>
<organism evidence="2 3">
    <name type="scientific">Bauldia litoralis</name>
    <dbReference type="NCBI Taxonomy" id="665467"/>
    <lineage>
        <taxon>Bacteria</taxon>
        <taxon>Pseudomonadati</taxon>
        <taxon>Pseudomonadota</taxon>
        <taxon>Alphaproteobacteria</taxon>
        <taxon>Hyphomicrobiales</taxon>
        <taxon>Kaistiaceae</taxon>
        <taxon>Bauldia</taxon>
    </lineage>
</organism>
<dbReference type="EMBL" id="FMXQ01000007">
    <property type="protein sequence ID" value="SDB44930.1"/>
    <property type="molecule type" value="Genomic_DNA"/>
</dbReference>
<sequence length="159" mass="16908">MRSFLARLAVIIVATGLAGSALAFDPASTAPVNLDPAGVTLKGYDPVAYFSGTPTPGDPSLTAAHDGATYQFASAENRDAFLADPVAYAPAYGGFCAMAMSLGYKVDIDPNAWKIVDDRLYVQANERATWVWETDIPGNISKADGFWPDVMDKAPSDLR</sequence>
<evidence type="ECO:0008006" key="4">
    <source>
        <dbReference type="Google" id="ProtNLM"/>
    </source>
</evidence>
<dbReference type="RefSeq" id="WP_090878175.1">
    <property type="nucleotide sequence ID" value="NZ_FMXQ01000007.1"/>
</dbReference>
<dbReference type="OrthoDB" id="344729at2"/>
<keyword evidence="3" id="KW-1185">Reference proteome</keyword>
<protein>
    <recommendedName>
        <fullName evidence="4">YHS domain-containing protein</fullName>
    </recommendedName>
</protein>
<dbReference type="NCBIfam" id="NF041384">
    <property type="entry name" value="YHS_seleno_dom"/>
    <property type="match status" value="1"/>
</dbReference>
<gene>
    <name evidence="2" type="ORF">SAMN02982931_03439</name>
</gene>
<evidence type="ECO:0000313" key="3">
    <source>
        <dbReference type="Proteomes" id="UP000199071"/>
    </source>
</evidence>
<reference evidence="2 3" key="1">
    <citation type="submission" date="2016-10" db="EMBL/GenBank/DDBJ databases">
        <authorList>
            <person name="de Groot N.N."/>
        </authorList>
    </citation>
    <scope>NUCLEOTIDE SEQUENCE [LARGE SCALE GENOMIC DNA]</scope>
    <source>
        <strain evidence="2 3">ATCC 35022</strain>
    </source>
</reference>
<proteinExistence type="predicted"/>
<evidence type="ECO:0000313" key="2">
    <source>
        <dbReference type="EMBL" id="SDB44930.1"/>
    </source>
</evidence>
<dbReference type="AlphaFoldDB" id="A0A1G6DIG2"/>
<keyword evidence="1" id="KW-0732">Signal</keyword>
<name>A0A1G6DIG2_9HYPH</name>
<dbReference type="STRING" id="665467.SAMN02982931_03439"/>
<evidence type="ECO:0000256" key="1">
    <source>
        <dbReference type="SAM" id="SignalP"/>
    </source>
</evidence>
<dbReference type="Proteomes" id="UP000199071">
    <property type="component" value="Unassembled WGS sequence"/>
</dbReference>
<feature type="signal peptide" evidence="1">
    <location>
        <begin position="1"/>
        <end position="23"/>
    </location>
</feature>
<feature type="chain" id="PRO_5011712193" description="YHS domain-containing protein" evidence="1">
    <location>
        <begin position="24"/>
        <end position="159"/>
    </location>
</feature>